<dbReference type="Pfam" id="PF01208">
    <property type="entry name" value="URO-D"/>
    <property type="match status" value="1"/>
</dbReference>
<gene>
    <name evidence="2" type="ORF">S01H1_10599</name>
</gene>
<comment type="caution">
    <text evidence="2">The sequence shown here is derived from an EMBL/GenBank/DDBJ whole genome shotgun (WGS) entry which is preliminary data.</text>
</comment>
<evidence type="ECO:0000259" key="1">
    <source>
        <dbReference type="Pfam" id="PF01208"/>
    </source>
</evidence>
<feature type="domain" description="Uroporphyrinogen decarboxylase (URO-D)" evidence="1">
    <location>
        <begin position="61"/>
        <end position="249"/>
    </location>
</feature>
<dbReference type="GO" id="GO:0006779">
    <property type="term" value="P:porphyrin-containing compound biosynthetic process"/>
    <property type="evidence" value="ECO:0007669"/>
    <property type="project" value="InterPro"/>
</dbReference>
<dbReference type="AlphaFoldDB" id="X0SCR1"/>
<dbReference type="PANTHER" id="PTHR47099:SF1">
    <property type="entry name" value="METHYLCOBAMIDE:COM METHYLTRANSFERASE MTBA"/>
    <property type="match status" value="1"/>
</dbReference>
<accession>X0SCR1</accession>
<protein>
    <recommendedName>
        <fullName evidence="1">Uroporphyrinogen decarboxylase (URO-D) domain-containing protein</fullName>
    </recommendedName>
</protein>
<dbReference type="PANTHER" id="PTHR47099">
    <property type="entry name" value="METHYLCOBAMIDE:COM METHYLTRANSFERASE MTBA"/>
    <property type="match status" value="1"/>
</dbReference>
<feature type="non-terminal residue" evidence="2">
    <location>
        <position position="1"/>
    </location>
</feature>
<dbReference type="SUPFAM" id="SSF51726">
    <property type="entry name" value="UROD/MetE-like"/>
    <property type="match status" value="1"/>
</dbReference>
<dbReference type="InterPro" id="IPR000257">
    <property type="entry name" value="Uroporphyrinogen_deCOase"/>
</dbReference>
<dbReference type="EMBL" id="BARS01005408">
    <property type="protein sequence ID" value="GAF72931.1"/>
    <property type="molecule type" value="Genomic_DNA"/>
</dbReference>
<dbReference type="InterPro" id="IPR052024">
    <property type="entry name" value="Methanogen_methyltrans"/>
</dbReference>
<dbReference type="InterPro" id="IPR038071">
    <property type="entry name" value="UROD/MetE-like_sf"/>
</dbReference>
<proteinExistence type="predicted"/>
<reference evidence="2" key="1">
    <citation type="journal article" date="2014" name="Front. Microbiol.">
        <title>High frequency of phylogenetically diverse reductive dehalogenase-homologous genes in deep subseafloor sedimentary metagenomes.</title>
        <authorList>
            <person name="Kawai M."/>
            <person name="Futagami T."/>
            <person name="Toyoda A."/>
            <person name="Takaki Y."/>
            <person name="Nishi S."/>
            <person name="Hori S."/>
            <person name="Arai W."/>
            <person name="Tsubouchi T."/>
            <person name="Morono Y."/>
            <person name="Uchiyama I."/>
            <person name="Ito T."/>
            <person name="Fujiyama A."/>
            <person name="Inagaki F."/>
            <person name="Takami H."/>
        </authorList>
    </citation>
    <scope>NUCLEOTIDE SEQUENCE</scope>
    <source>
        <strain evidence="2">Expedition CK06-06</strain>
    </source>
</reference>
<sequence>ANSIINCFDEEVLSNYKFPDSDEMWRFDICLLKERKEYSKASAKYFLAYIGNLFELLQWLFGFENLLIGIKKGSKKIFKVMDKIINYNIKTMDIFSNYGIHGVLMDDDWGTQRALMISPKIWRRYFKPAYKKIINEAKKRKLHFHFHTDGNVIEIIEDLIEIGVDVINPQLSAVNIEKLSNICKDKVCIITDIDKQYILPYASTIEVIDYVKKVIELFGTDKGGLILRGEINSDSKLENIKEMYESFEEFGKII</sequence>
<evidence type="ECO:0000313" key="2">
    <source>
        <dbReference type="EMBL" id="GAF72931.1"/>
    </source>
</evidence>
<organism evidence="2">
    <name type="scientific">marine sediment metagenome</name>
    <dbReference type="NCBI Taxonomy" id="412755"/>
    <lineage>
        <taxon>unclassified sequences</taxon>
        <taxon>metagenomes</taxon>
        <taxon>ecological metagenomes</taxon>
    </lineage>
</organism>
<dbReference type="Gene3D" id="3.20.20.210">
    <property type="match status" value="1"/>
</dbReference>
<dbReference type="GO" id="GO:0004853">
    <property type="term" value="F:uroporphyrinogen decarboxylase activity"/>
    <property type="evidence" value="ECO:0007669"/>
    <property type="project" value="InterPro"/>
</dbReference>
<name>X0SCR1_9ZZZZ</name>